<feature type="coiled-coil region" evidence="1">
    <location>
        <begin position="566"/>
        <end position="600"/>
    </location>
</feature>
<proteinExistence type="predicted"/>
<reference evidence="2 3" key="1">
    <citation type="journal article" date="2018" name="Sci. Rep.">
        <title>Genomic signatures of local adaptation to the degree of environmental predictability in rotifers.</title>
        <authorList>
            <person name="Franch-Gras L."/>
            <person name="Hahn C."/>
            <person name="Garcia-Roger E.M."/>
            <person name="Carmona M.J."/>
            <person name="Serra M."/>
            <person name="Gomez A."/>
        </authorList>
    </citation>
    <scope>NUCLEOTIDE SEQUENCE [LARGE SCALE GENOMIC DNA]</scope>
    <source>
        <strain evidence="2">HYR1</strain>
    </source>
</reference>
<organism evidence="2 3">
    <name type="scientific">Brachionus plicatilis</name>
    <name type="common">Marine rotifer</name>
    <name type="synonym">Brachionus muelleri</name>
    <dbReference type="NCBI Taxonomy" id="10195"/>
    <lineage>
        <taxon>Eukaryota</taxon>
        <taxon>Metazoa</taxon>
        <taxon>Spiralia</taxon>
        <taxon>Gnathifera</taxon>
        <taxon>Rotifera</taxon>
        <taxon>Eurotatoria</taxon>
        <taxon>Monogononta</taxon>
        <taxon>Pseudotrocha</taxon>
        <taxon>Ploima</taxon>
        <taxon>Brachionidae</taxon>
        <taxon>Brachionus</taxon>
    </lineage>
</organism>
<keyword evidence="3" id="KW-1185">Reference proteome</keyword>
<comment type="caution">
    <text evidence="2">The sequence shown here is derived from an EMBL/GenBank/DDBJ whole genome shotgun (WGS) entry which is preliminary data.</text>
</comment>
<gene>
    <name evidence="2" type="ORF">BpHYR1_001131</name>
</gene>
<keyword evidence="1" id="KW-0175">Coiled coil</keyword>
<evidence type="ECO:0000313" key="3">
    <source>
        <dbReference type="Proteomes" id="UP000276133"/>
    </source>
</evidence>
<evidence type="ECO:0000256" key="1">
    <source>
        <dbReference type="SAM" id="Coils"/>
    </source>
</evidence>
<evidence type="ECO:0008006" key="4">
    <source>
        <dbReference type="Google" id="ProtNLM"/>
    </source>
</evidence>
<protein>
    <recommendedName>
        <fullName evidence="4">FHA domain-containing protein</fullName>
    </recommendedName>
</protein>
<dbReference type="Proteomes" id="UP000276133">
    <property type="component" value="Unassembled WGS sequence"/>
</dbReference>
<name>A0A3M7R4G5_BRAPC</name>
<dbReference type="STRING" id="10195.A0A3M7R4G5"/>
<dbReference type="EMBL" id="REGN01004242">
    <property type="protein sequence ID" value="RNA18436.1"/>
    <property type="molecule type" value="Genomic_DNA"/>
</dbReference>
<dbReference type="Gene3D" id="2.60.200.20">
    <property type="match status" value="1"/>
</dbReference>
<evidence type="ECO:0000313" key="2">
    <source>
        <dbReference type="EMBL" id="RNA18436.1"/>
    </source>
</evidence>
<accession>A0A3M7R4G5</accession>
<feature type="coiled-coil region" evidence="1">
    <location>
        <begin position="154"/>
        <end position="209"/>
    </location>
</feature>
<feature type="non-terminal residue" evidence="2">
    <location>
        <position position="1"/>
    </location>
</feature>
<feature type="coiled-coil region" evidence="1">
    <location>
        <begin position="248"/>
        <end position="539"/>
    </location>
</feature>
<dbReference type="AlphaFoldDB" id="A0A3M7R4G5"/>
<sequence>EFEGLELSKNSNDGLTLQSTKTPYLLCVDLVDFDLSLFPLKNGINIFHGLIPNEDETDQFDTSNKIYLNASEISRNFCYIKHSYGRSTITLVSKSQTGKCLLNGSDLSKETEFTKEIYSNDFILLGKRYVFQYKDSDSPQNQNSLSDFFRNFFGVEIADGNENLEQEIAELKEKLKQSDFIIEEQRKQIQSMNEQIKLDQSKIKQIKELNFKNFSPNLLSPATTSLNSINLYESEPENKDSERQHEILSKELDERETMHNMLEKFEREEKLLSDCLKNLGKSQESQLKSLLFELQNLRLREQELQQEFRREKTKKEEMIEKLEQKRDNKLSELNISREKILNNKQLQELKVKMSQLSNCEIDLAEKIQELEESLKDDRNQLDRLNTQLDIKKMYELNDGSKIKFDELIQMESENLKRAKNELEKVKKSKFDSYELIEKELKIAEQKLIDEFEQNNESMRAINAELANIAEKEDQLRSFLINCLYENDEEKCLVENELTDLEEVKEQFEDKLNELRSNFKKDFEEQMQQEYNGLDELKKHDIEEINHDEERINLLYESSTKYLMDLINNLNQQISVKSNEMKSLQAQSDSQNKKMNQLLAEVCFVAFIDNQNQKGFQHIV</sequence>